<comment type="caution">
    <text evidence="7">The sequence shown here is derived from an EMBL/GenBank/DDBJ whole genome shotgun (WGS) entry which is preliminary data.</text>
</comment>
<organism evidence="7 8">
    <name type="scientific">Calderihabitans maritimus</name>
    <dbReference type="NCBI Taxonomy" id="1246530"/>
    <lineage>
        <taxon>Bacteria</taxon>
        <taxon>Bacillati</taxon>
        <taxon>Bacillota</taxon>
        <taxon>Clostridia</taxon>
        <taxon>Neomoorellales</taxon>
        <taxon>Calderihabitantaceae</taxon>
        <taxon>Calderihabitans</taxon>
    </lineage>
</organism>
<dbReference type="InterPro" id="IPR043428">
    <property type="entry name" value="LivM-like"/>
</dbReference>
<dbReference type="InterPro" id="IPR001851">
    <property type="entry name" value="ABC_transp_permease"/>
</dbReference>
<feature type="transmembrane region" description="Helical" evidence="6">
    <location>
        <begin position="228"/>
        <end position="250"/>
    </location>
</feature>
<dbReference type="Pfam" id="PF02653">
    <property type="entry name" value="BPD_transp_2"/>
    <property type="match status" value="1"/>
</dbReference>
<evidence type="ECO:0000256" key="6">
    <source>
        <dbReference type="SAM" id="Phobius"/>
    </source>
</evidence>
<dbReference type="PANTHER" id="PTHR30482:SF10">
    <property type="entry name" value="HIGH-AFFINITY BRANCHED-CHAIN AMINO ACID TRANSPORT PROTEIN BRAE"/>
    <property type="match status" value="1"/>
</dbReference>
<evidence type="ECO:0000256" key="5">
    <source>
        <dbReference type="ARBA" id="ARBA00023136"/>
    </source>
</evidence>
<keyword evidence="3 6" id="KW-0812">Transmembrane</keyword>
<name>A0A1Z5HRM7_9FIRM</name>
<gene>
    <name evidence="7" type="ORF">KKC1_10810</name>
</gene>
<keyword evidence="2" id="KW-1003">Cell membrane</keyword>
<keyword evidence="4 6" id="KW-1133">Transmembrane helix</keyword>
<evidence type="ECO:0000313" key="8">
    <source>
        <dbReference type="Proteomes" id="UP000197032"/>
    </source>
</evidence>
<dbReference type="AlphaFoldDB" id="A0A1Z5HRM7"/>
<feature type="transmembrane region" description="Helical" evidence="6">
    <location>
        <begin position="24"/>
        <end position="42"/>
    </location>
</feature>
<protein>
    <submittedName>
        <fullName evidence="7">Amino acid ABC transporter permease</fullName>
    </submittedName>
</protein>
<dbReference type="GO" id="GO:0005886">
    <property type="term" value="C:plasma membrane"/>
    <property type="evidence" value="ECO:0007669"/>
    <property type="project" value="UniProtKB-SubCell"/>
</dbReference>
<feature type="transmembrane region" description="Helical" evidence="6">
    <location>
        <begin position="262"/>
        <end position="288"/>
    </location>
</feature>
<evidence type="ECO:0000256" key="4">
    <source>
        <dbReference type="ARBA" id="ARBA00022989"/>
    </source>
</evidence>
<feature type="transmembrane region" description="Helical" evidence="6">
    <location>
        <begin position="178"/>
        <end position="197"/>
    </location>
</feature>
<feature type="transmembrane region" description="Helical" evidence="6">
    <location>
        <begin position="308"/>
        <end position="330"/>
    </location>
</feature>
<evidence type="ECO:0000256" key="1">
    <source>
        <dbReference type="ARBA" id="ARBA00004651"/>
    </source>
</evidence>
<feature type="transmembrane region" description="Helical" evidence="6">
    <location>
        <begin position="129"/>
        <end position="147"/>
    </location>
</feature>
<dbReference type="EMBL" id="BDGJ01000042">
    <property type="protein sequence ID" value="GAW91920.1"/>
    <property type="molecule type" value="Genomic_DNA"/>
</dbReference>
<feature type="transmembrane region" description="Helical" evidence="6">
    <location>
        <begin position="102"/>
        <end position="122"/>
    </location>
</feature>
<dbReference type="Proteomes" id="UP000197032">
    <property type="component" value="Unassembled WGS sequence"/>
</dbReference>
<evidence type="ECO:0000256" key="2">
    <source>
        <dbReference type="ARBA" id="ARBA00022475"/>
    </source>
</evidence>
<dbReference type="PANTHER" id="PTHR30482">
    <property type="entry name" value="HIGH-AFFINITY BRANCHED-CHAIN AMINO ACID TRANSPORT SYSTEM PERMEASE"/>
    <property type="match status" value="1"/>
</dbReference>
<dbReference type="RefSeq" id="WP_202819953.1">
    <property type="nucleotide sequence ID" value="NZ_BDGJ01000042.1"/>
</dbReference>
<dbReference type="GO" id="GO:0015658">
    <property type="term" value="F:branched-chain amino acid transmembrane transporter activity"/>
    <property type="evidence" value="ECO:0007669"/>
    <property type="project" value="InterPro"/>
</dbReference>
<evidence type="ECO:0000256" key="3">
    <source>
        <dbReference type="ARBA" id="ARBA00022692"/>
    </source>
</evidence>
<feature type="transmembrane region" description="Helical" evidence="6">
    <location>
        <begin position="76"/>
        <end position="96"/>
    </location>
</feature>
<accession>A0A1Z5HRM7</accession>
<keyword evidence="5 6" id="KW-0472">Membrane</keyword>
<sequence>MKESKILSQENASLQTKIVSKGKTVQGVLLFFASLALVILPYVVQQPFYLHVFILIFLYAVMGGAWNILGGYTGQVSLGHAVYFGIGAYASTMLMMEWQISPWLGMLIGMILAVLVSLAIGYPTFRLKGHYFAIATLALGEIFMIIFSNWEWVGAAVGLYLPILPSVWINFQFTEKTPYYYIALGMLGLTLLVTRLVEKSRLGYYFRAIKNDQDAAKALGINTTYYKMVAMAISAALMAMAGTFYAQYVLYIDPNSVLAMSISIQACLVAVMGGVGTLWGPVIGAAILVPLSEFTRSYLGGSGSALDLVVYGVLIMLIAVFQPAGLMGLFGRNQARRKEA</sequence>
<reference evidence="8" key="1">
    <citation type="journal article" date="2017" name="Appl. Environ. Microbiol.">
        <title>Genomic analysis of Calderihabitans maritimus KKC1, a thermophilic hydrogenogenic carboxydotrophic bacterium isolated from marine sediment.</title>
        <authorList>
            <person name="Omae K."/>
            <person name="Yoneda Y."/>
            <person name="Fukuyama Y."/>
            <person name="Yoshida T."/>
            <person name="Sako Y."/>
        </authorList>
    </citation>
    <scope>NUCLEOTIDE SEQUENCE [LARGE SCALE GENOMIC DNA]</scope>
    <source>
        <strain evidence="8">KKC1</strain>
    </source>
</reference>
<proteinExistence type="predicted"/>
<dbReference type="CDD" id="cd06581">
    <property type="entry name" value="TM_PBP1_LivM_like"/>
    <property type="match status" value="1"/>
</dbReference>
<keyword evidence="8" id="KW-1185">Reference proteome</keyword>
<feature type="transmembrane region" description="Helical" evidence="6">
    <location>
        <begin position="48"/>
        <end position="69"/>
    </location>
</feature>
<comment type="subcellular location">
    <subcellularLocation>
        <location evidence="1">Cell membrane</location>
        <topology evidence="1">Multi-pass membrane protein</topology>
    </subcellularLocation>
</comment>
<feature type="transmembrane region" description="Helical" evidence="6">
    <location>
        <begin position="153"/>
        <end position="171"/>
    </location>
</feature>
<evidence type="ECO:0000313" key="7">
    <source>
        <dbReference type="EMBL" id="GAW91920.1"/>
    </source>
</evidence>